<proteinExistence type="predicted"/>
<feature type="region of interest" description="Disordered" evidence="1">
    <location>
        <begin position="22"/>
        <end position="49"/>
    </location>
</feature>
<comment type="caution">
    <text evidence="3">The sequence shown here is derived from an EMBL/GenBank/DDBJ whole genome shotgun (WGS) entry which is preliminary data.</text>
</comment>
<evidence type="ECO:0000256" key="1">
    <source>
        <dbReference type="SAM" id="MobiDB-lite"/>
    </source>
</evidence>
<feature type="compositionally biased region" description="Low complexity" evidence="1">
    <location>
        <begin position="26"/>
        <end position="41"/>
    </location>
</feature>
<feature type="signal peptide" evidence="2">
    <location>
        <begin position="1"/>
        <end position="24"/>
    </location>
</feature>
<keyword evidence="2" id="KW-0732">Signal</keyword>
<dbReference type="InterPro" id="IPR024520">
    <property type="entry name" value="DUF3558"/>
</dbReference>
<name>A0ABW3M2P6_9PSEU</name>
<dbReference type="Proteomes" id="UP001597045">
    <property type="component" value="Unassembled WGS sequence"/>
</dbReference>
<dbReference type="Pfam" id="PF12079">
    <property type="entry name" value="DUF3558"/>
    <property type="match status" value="1"/>
</dbReference>
<sequence length="190" mass="20117">MTIATRLLLAIGLAAAAVGCSSRAEPSTPSTPSTPSSPSSPARLPTDPPRVAKQWDAGAYKDKPCALLTDQQAQGMGYRVPGSVLTVDDGIAQCRRIDGSNQFVIRFFGTDLVGRIYRREMIWPGINWATPMKVVGQPALKSALPGSDECLIAVAIADNQGFDVRIDEKGVDPCVHATQAAETVMHNLGA</sequence>
<keyword evidence="4" id="KW-1185">Reference proteome</keyword>
<feature type="chain" id="PRO_5046597195" evidence="2">
    <location>
        <begin position="25"/>
        <end position="190"/>
    </location>
</feature>
<reference evidence="4" key="1">
    <citation type="journal article" date="2019" name="Int. J. Syst. Evol. Microbiol.">
        <title>The Global Catalogue of Microorganisms (GCM) 10K type strain sequencing project: providing services to taxonomists for standard genome sequencing and annotation.</title>
        <authorList>
            <consortium name="The Broad Institute Genomics Platform"/>
            <consortium name="The Broad Institute Genome Sequencing Center for Infectious Disease"/>
            <person name="Wu L."/>
            <person name="Ma J."/>
        </authorList>
    </citation>
    <scope>NUCLEOTIDE SEQUENCE [LARGE SCALE GENOMIC DNA]</scope>
    <source>
        <strain evidence="4">JCM 31486</strain>
    </source>
</reference>
<accession>A0ABW3M2P6</accession>
<gene>
    <name evidence="3" type="ORF">ACFQ1S_02705</name>
</gene>
<evidence type="ECO:0000313" key="4">
    <source>
        <dbReference type="Proteomes" id="UP001597045"/>
    </source>
</evidence>
<evidence type="ECO:0000256" key="2">
    <source>
        <dbReference type="SAM" id="SignalP"/>
    </source>
</evidence>
<organism evidence="3 4">
    <name type="scientific">Kibdelosporangium lantanae</name>
    <dbReference type="NCBI Taxonomy" id="1497396"/>
    <lineage>
        <taxon>Bacteria</taxon>
        <taxon>Bacillati</taxon>
        <taxon>Actinomycetota</taxon>
        <taxon>Actinomycetes</taxon>
        <taxon>Pseudonocardiales</taxon>
        <taxon>Pseudonocardiaceae</taxon>
        <taxon>Kibdelosporangium</taxon>
    </lineage>
</organism>
<protein>
    <submittedName>
        <fullName evidence="3">DUF3558 family protein</fullName>
    </submittedName>
</protein>
<dbReference type="EMBL" id="JBHTIS010000080">
    <property type="protein sequence ID" value="MFD1044577.1"/>
    <property type="molecule type" value="Genomic_DNA"/>
</dbReference>
<evidence type="ECO:0000313" key="3">
    <source>
        <dbReference type="EMBL" id="MFD1044577.1"/>
    </source>
</evidence>
<dbReference type="PROSITE" id="PS51257">
    <property type="entry name" value="PROKAR_LIPOPROTEIN"/>
    <property type="match status" value="1"/>
</dbReference>